<dbReference type="SUPFAM" id="SSF48726">
    <property type="entry name" value="Immunoglobulin"/>
    <property type="match status" value="1"/>
</dbReference>
<dbReference type="PROSITE" id="PS50835">
    <property type="entry name" value="IG_LIKE"/>
    <property type="match status" value="1"/>
</dbReference>
<dbReference type="PANTHER" id="PTHR11036:SF90">
    <property type="entry name" value="SEMAPHORIN 2B, ISOFORM D-RELATED"/>
    <property type="match status" value="1"/>
</dbReference>
<dbReference type="InterPro" id="IPR007110">
    <property type="entry name" value="Ig-like_dom"/>
</dbReference>
<protein>
    <submittedName>
        <fullName evidence="6">Semaphorin-2A-like</fullName>
    </submittedName>
</protein>
<name>A0ABM1RV92_LIMPO</name>
<gene>
    <name evidence="6" type="primary">LOC106475501</name>
</gene>
<dbReference type="SUPFAM" id="SSF103575">
    <property type="entry name" value="Plexin repeat"/>
    <property type="match status" value="1"/>
</dbReference>
<dbReference type="Gene3D" id="2.130.10.10">
    <property type="entry name" value="YVTN repeat-like/Quinoprotein amine dehydrogenase"/>
    <property type="match status" value="1"/>
</dbReference>
<comment type="similarity">
    <text evidence="1">Belongs to the semaphorin family.</text>
</comment>
<feature type="domain" description="Sema" evidence="4">
    <location>
        <begin position="1"/>
        <end position="247"/>
    </location>
</feature>
<dbReference type="InterPro" id="IPR015943">
    <property type="entry name" value="WD40/YVTN_repeat-like_dom_sf"/>
</dbReference>
<evidence type="ECO:0000259" key="4">
    <source>
        <dbReference type="PROSITE" id="PS51004"/>
    </source>
</evidence>
<proteinExistence type="inferred from homology"/>
<dbReference type="Gene3D" id="3.30.1680.10">
    <property type="entry name" value="ligand-binding face of the semaphorins, domain 2"/>
    <property type="match status" value="1"/>
</dbReference>
<reference evidence="6" key="1">
    <citation type="submission" date="2025-08" db="UniProtKB">
        <authorList>
            <consortium name="RefSeq"/>
        </authorList>
    </citation>
    <scope>IDENTIFICATION</scope>
    <source>
        <tissue evidence="6">Muscle</tissue>
    </source>
</reference>
<dbReference type="SUPFAM" id="SSF101912">
    <property type="entry name" value="Sema domain"/>
    <property type="match status" value="1"/>
</dbReference>
<dbReference type="InterPro" id="IPR001627">
    <property type="entry name" value="Semap_dom"/>
</dbReference>
<sequence>MHANNEWHTISNNVKQFETLHDIPAEVPIEKQRRKKICDGVFNDVTLILFITFTESVYKLPDDDNTFYAVFTTSSNGLIGSAICTFSLESIQEVFNGKFKEQATSSSAWLPVISVKVPEPRPGQCVNNTQTLPDSVLNFIRGHPLMDSAVAQENGKPVFYKRDVIFTKLVVDKLEVDGVSYTVYYVGSVDGRVFKVVQWHDGTEEAHSNIVDIFDATSPEKIRNMEISSKHKSLYVASKSMIRQFDLVMCKKRYETCLHCTQDPYCGWDKERGECRPYNRGYLQDVTKTIPNICEDCEIKKIFNVYWGQSVHLACTVRIEEMKKLELGPIQWVHYGQDKDKVLVSQQRDKYIITSHYGLVIMTVTDRDSGRYDCIVGPHTMCTYNVTVDTKTCNPPTELEYKQVYSSWCREFEKYKMAMNTWQHKQNKCQAYLNDVIYSRAPSI</sequence>
<dbReference type="Pfam" id="PF01403">
    <property type="entry name" value="Sema"/>
    <property type="match status" value="1"/>
</dbReference>
<organism evidence="5 6">
    <name type="scientific">Limulus polyphemus</name>
    <name type="common">Atlantic horseshoe crab</name>
    <dbReference type="NCBI Taxonomy" id="6850"/>
    <lineage>
        <taxon>Eukaryota</taxon>
        <taxon>Metazoa</taxon>
        <taxon>Ecdysozoa</taxon>
        <taxon>Arthropoda</taxon>
        <taxon>Chelicerata</taxon>
        <taxon>Merostomata</taxon>
        <taxon>Xiphosura</taxon>
        <taxon>Limulidae</taxon>
        <taxon>Limulus</taxon>
    </lineage>
</organism>
<dbReference type="SMART" id="SM00630">
    <property type="entry name" value="Sema"/>
    <property type="match status" value="1"/>
</dbReference>
<evidence type="ECO:0000259" key="3">
    <source>
        <dbReference type="PROSITE" id="PS50835"/>
    </source>
</evidence>
<dbReference type="GeneID" id="106475501"/>
<dbReference type="InterPro" id="IPR036179">
    <property type="entry name" value="Ig-like_dom_sf"/>
</dbReference>
<dbReference type="RefSeq" id="XP_022235297.1">
    <property type="nucleotide sequence ID" value="XM_022379589.1"/>
</dbReference>
<feature type="domain" description="Ig-like" evidence="3">
    <location>
        <begin position="291"/>
        <end position="376"/>
    </location>
</feature>
<evidence type="ECO:0000256" key="1">
    <source>
        <dbReference type="ARBA" id="ARBA00009492"/>
    </source>
</evidence>
<dbReference type="PANTHER" id="PTHR11036">
    <property type="entry name" value="SEMAPHORIN"/>
    <property type="match status" value="1"/>
</dbReference>
<dbReference type="PROSITE" id="PS51004">
    <property type="entry name" value="SEMA"/>
    <property type="match status" value="1"/>
</dbReference>
<accession>A0ABM1RV92</accession>
<dbReference type="Proteomes" id="UP000694941">
    <property type="component" value="Unplaced"/>
</dbReference>
<evidence type="ECO:0000313" key="6">
    <source>
        <dbReference type="RefSeq" id="XP_022235297.1"/>
    </source>
</evidence>
<dbReference type="Gene3D" id="2.60.40.10">
    <property type="entry name" value="Immunoglobulins"/>
    <property type="match status" value="1"/>
</dbReference>
<evidence type="ECO:0000313" key="5">
    <source>
        <dbReference type="Proteomes" id="UP000694941"/>
    </source>
</evidence>
<dbReference type="InterPro" id="IPR013783">
    <property type="entry name" value="Ig-like_fold"/>
</dbReference>
<dbReference type="InterPro" id="IPR036352">
    <property type="entry name" value="Semap_dom_sf"/>
</dbReference>
<keyword evidence="5" id="KW-1185">Reference proteome</keyword>
<comment type="caution">
    <text evidence="2">Lacks conserved residue(s) required for the propagation of feature annotation.</text>
</comment>
<dbReference type="InterPro" id="IPR027231">
    <property type="entry name" value="Semaphorin"/>
</dbReference>
<evidence type="ECO:0000256" key="2">
    <source>
        <dbReference type="PROSITE-ProRule" id="PRU00352"/>
    </source>
</evidence>